<dbReference type="SMART" id="SM00449">
    <property type="entry name" value="SPRY"/>
    <property type="match status" value="1"/>
</dbReference>
<dbReference type="InterPro" id="IPR013083">
    <property type="entry name" value="Znf_RING/FYVE/PHD"/>
</dbReference>
<reference evidence="10" key="1">
    <citation type="thesis" date="2020" institute="ProQuest LLC" country="789 East Eisenhower Parkway, Ann Arbor, MI, USA">
        <title>Comparative Genomics and Chromosome Evolution.</title>
        <authorList>
            <person name="Mudd A.B."/>
        </authorList>
    </citation>
    <scope>NUCLEOTIDE SEQUENCE</scope>
    <source>
        <strain evidence="10">1538</strain>
        <tissue evidence="10">Blood</tissue>
    </source>
</reference>
<dbReference type="Pfam" id="PF13765">
    <property type="entry name" value="PRY"/>
    <property type="match status" value="1"/>
</dbReference>
<keyword evidence="2 6" id="KW-0863">Zinc-finger</keyword>
<keyword evidence="11" id="KW-1185">Reference proteome</keyword>
<dbReference type="SMART" id="SM00336">
    <property type="entry name" value="BBOX"/>
    <property type="match status" value="1"/>
</dbReference>
<dbReference type="InterPro" id="IPR001841">
    <property type="entry name" value="Znf_RING"/>
</dbReference>
<keyword evidence="4" id="KW-0175">Coiled coil</keyword>
<dbReference type="Pfam" id="PF00622">
    <property type="entry name" value="SPRY"/>
    <property type="match status" value="1"/>
</dbReference>
<evidence type="ECO:0000259" key="7">
    <source>
        <dbReference type="PROSITE" id="PS50089"/>
    </source>
</evidence>
<evidence type="ECO:0000259" key="9">
    <source>
        <dbReference type="PROSITE" id="PS50188"/>
    </source>
</evidence>
<proteinExistence type="predicted"/>
<evidence type="ECO:0000313" key="10">
    <source>
        <dbReference type="EMBL" id="DBA32779.1"/>
    </source>
</evidence>
<organism evidence="10 11">
    <name type="scientific">Pyxicephalus adspersus</name>
    <name type="common">African bullfrog</name>
    <dbReference type="NCBI Taxonomy" id="30357"/>
    <lineage>
        <taxon>Eukaryota</taxon>
        <taxon>Metazoa</taxon>
        <taxon>Chordata</taxon>
        <taxon>Craniata</taxon>
        <taxon>Vertebrata</taxon>
        <taxon>Euteleostomi</taxon>
        <taxon>Amphibia</taxon>
        <taxon>Batrachia</taxon>
        <taxon>Anura</taxon>
        <taxon>Neobatrachia</taxon>
        <taxon>Ranoidea</taxon>
        <taxon>Pyxicephalidae</taxon>
        <taxon>Pyxicephalinae</taxon>
        <taxon>Pyxicephalus</taxon>
    </lineage>
</organism>
<keyword evidence="3" id="KW-0862">Zinc</keyword>
<dbReference type="GO" id="GO:0008270">
    <property type="term" value="F:zinc ion binding"/>
    <property type="evidence" value="ECO:0007669"/>
    <property type="project" value="UniProtKB-KW"/>
</dbReference>
<dbReference type="InterPro" id="IPR043136">
    <property type="entry name" value="B30.2/SPRY_sf"/>
</dbReference>
<dbReference type="SUPFAM" id="SSF49899">
    <property type="entry name" value="Concanavalin A-like lectins/glucanases"/>
    <property type="match status" value="1"/>
</dbReference>
<dbReference type="Gene3D" id="3.30.40.10">
    <property type="entry name" value="Zinc/RING finger domain, C3HC4 (zinc finger)"/>
    <property type="match status" value="1"/>
</dbReference>
<evidence type="ECO:0000313" key="11">
    <source>
        <dbReference type="Proteomes" id="UP001181693"/>
    </source>
</evidence>
<dbReference type="SUPFAM" id="SSF57850">
    <property type="entry name" value="RING/U-box"/>
    <property type="match status" value="1"/>
</dbReference>
<dbReference type="PROSITE" id="PS00518">
    <property type="entry name" value="ZF_RING_1"/>
    <property type="match status" value="1"/>
</dbReference>
<feature type="domain" description="B box-type" evidence="8">
    <location>
        <begin position="91"/>
        <end position="132"/>
    </location>
</feature>
<accession>A0AAV3AY66</accession>
<evidence type="ECO:0000256" key="4">
    <source>
        <dbReference type="ARBA" id="ARBA00023054"/>
    </source>
</evidence>
<dbReference type="InterPro" id="IPR006574">
    <property type="entry name" value="PRY"/>
</dbReference>
<sequence>MAFAISNPVKALEDEVTCAICLDHFQDPVSIECGHCFCRPCIIQSWKGIRTNFPCPQCRKTSKWKFLRPNRPLENVVEISNRLRSTELEEEFKNECKKHQEPLKFYCRDDVKEICVICRESVDHRSHTVIPVEETTKEFKIDIQERLKALRSKVADIKRFKNEEEETVLKLQDEVLQKRKMVTSEFEALRQLLADQEKHITHRLENLQKTITQKHKDNISRLNAQLVSTQKTIDDLEKTAGASLWRNYLEFTASSARPCRQRSKSPLDFFQAITVQLTFDLKTINQNLLATYNRKCVQYVEDPIDRPPCPERFDSKPCVLATTGFKSGRHYWEVEVGGGIYWTVGVAKWSVRRKGGFRIEPSGGIWAIGLLGMYMDRYYAFTNPDTLLNPREHPERIGVYLNCDEGSVSFYNPVNAEHLFTFKSLQVRDKVFPFFCVGALGTEIRLDRDYVF</sequence>
<dbReference type="InterPro" id="IPR013320">
    <property type="entry name" value="ConA-like_dom_sf"/>
</dbReference>
<evidence type="ECO:0000259" key="8">
    <source>
        <dbReference type="PROSITE" id="PS50119"/>
    </source>
</evidence>
<dbReference type="Proteomes" id="UP001181693">
    <property type="component" value="Unassembled WGS sequence"/>
</dbReference>
<feature type="domain" description="RING-type" evidence="7">
    <location>
        <begin position="18"/>
        <end position="59"/>
    </location>
</feature>
<dbReference type="PANTHER" id="PTHR24103">
    <property type="entry name" value="E3 UBIQUITIN-PROTEIN LIGASE TRIM"/>
    <property type="match status" value="1"/>
</dbReference>
<dbReference type="SMART" id="SM00184">
    <property type="entry name" value="RING"/>
    <property type="match status" value="1"/>
</dbReference>
<dbReference type="AlphaFoldDB" id="A0AAV3AY66"/>
<gene>
    <name evidence="10" type="ORF">GDO54_000543</name>
</gene>
<dbReference type="Gene3D" id="2.60.120.920">
    <property type="match status" value="1"/>
</dbReference>
<evidence type="ECO:0000256" key="6">
    <source>
        <dbReference type="PROSITE-ProRule" id="PRU00024"/>
    </source>
</evidence>
<dbReference type="Gene3D" id="3.30.160.60">
    <property type="entry name" value="Classic Zinc Finger"/>
    <property type="match status" value="1"/>
</dbReference>
<dbReference type="InterPro" id="IPR001870">
    <property type="entry name" value="B30.2/SPRY"/>
</dbReference>
<dbReference type="InterPro" id="IPR050143">
    <property type="entry name" value="TRIM/RBCC"/>
</dbReference>
<comment type="caution">
    <text evidence="10">The sequence shown here is derived from an EMBL/GenBank/DDBJ whole genome shotgun (WGS) entry which is preliminary data.</text>
</comment>
<comment type="function">
    <text evidence="5">Transcription factor that determines dorsal-ventral body axis.</text>
</comment>
<dbReference type="CDD" id="cd16594">
    <property type="entry name" value="RING-HC_TRIM7-like_C-IV"/>
    <property type="match status" value="1"/>
</dbReference>
<feature type="domain" description="B30.2/SPRY" evidence="9">
    <location>
        <begin position="257"/>
        <end position="452"/>
    </location>
</feature>
<dbReference type="SUPFAM" id="SSF57845">
    <property type="entry name" value="B-box zinc-binding domain"/>
    <property type="match status" value="1"/>
</dbReference>
<dbReference type="InterPro" id="IPR000315">
    <property type="entry name" value="Znf_B-box"/>
</dbReference>
<dbReference type="PROSITE" id="PS50119">
    <property type="entry name" value="ZF_BBOX"/>
    <property type="match status" value="1"/>
</dbReference>
<dbReference type="FunFam" id="2.60.120.920:FF:000004">
    <property type="entry name" value="Butyrophilin subfamily 1 member A1"/>
    <property type="match status" value="1"/>
</dbReference>
<evidence type="ECO:0000256" key="1">
    <source>
        <dbReference type="ARBA" id="ARBA00022723"/>
    </source>
</evidence>
<dbReference type="PROSITE" id="PS50089">
    <property type="entry name" value="ZF_RING_2"/>
    <property type="match status" value="1"/>
</dbReference>
<dbReference type="Pfam" id="PF15227">
    <property type="entry name" value="zf-C3HC4_4"/>
    <property type="match status" value="1"/>
</dbReference>
<dbReference type="PROSITE" id="PS50188">
    <property type="entry name" value="B302_SPRY"/>
    <property type="match status" value="1"/>
</dbReference>
<protein>
    <submittedName>
        <fullName evidence="10">Uncharacterized protein</fullName>
    </submittedName>
</protein>
<evidence type="ECO:0000256" key="5">
    <source>
        <dbReference type="ARBA" id="ARBA00053889"/>
    </source>
</evidence>
<evidence type="ECO:0000256" key="2">
    <source>
        <dbReference type="ARBA" id="ARBA00022771"/>
    </source>
</evidence>
<name>A0AAV3AY66_PYXAD</name>
<dbReference type="PRINTS" id="PR01407">
    <property type="entry name" value="BUTYPHLNCDUF"/>
</dbReference>
<dbReference type="EMBL" id="DYDO01000001">
    <property type="protein sequence ID" value="DBA32779.1"/>
    <property type="molecule type" value="Genomic_DNA"/>
</dbReference>
<dbReference type="SMART" id="SM00589">
    <property type="entry name" value="PRY"/>
    <property type="match status" value="1"/>
</dbReference>
<dbReference type="InterPro" id="IPR017907">
    <property type="entry name" value="Znf_RING_CS"/>
</dbReference>
<dbReference type="InterPro" id="IPR003877">
    <property type="entry name" value="SPRY_dom"/>
</dbReference>
<dbReference type="InterPro" id="IPR003879">
    <property type="entry name" value="Butyrophylin_SPRY"/>
</dbReference>
<keyword evidence="1" id="KW-0479">Metal-binding</keyword>
<evidence type="ECO:0000256" key="3">
    <source>
        <dbReference type="ARBA" id="ARBA00022833"/>
    </source>
</evidence>
<dbReference type="Pfam" id="PF00643">
    <property type="entry name" value="zf-B_box"/>
    <property type="match status" value="1"/>
</dbReference>